<name>A0A9E5A1A3_9EURY</name>
<dbReference type="EMBL" id="JAPVES010000029">
    <property type="protein sequence ID" value="MCZ3371808.1"/>
    <property type="molecule type" value="Genomic_DNA"/>
</dbReference>
<organism evidence="1 3">
    <name type="scientific">Methanobacterium veterum</name>
    <dbReference type="NCBI Taxonomy" id="408577"/>
    <lineage>
        <taxon>Archaea</taxon>
        <taxon>Methanobacteriati</taxon>
        <taxon>Methanobacteriota</taxon>
        <taxon>Methanomada group</taxon>
        <taxon>Methanobacteria</taxon>
        <taxon>Methanobacteriales</taxon>
        <taxon>Methanobacteriaceae</taxon>
        <taxon>Methanobacterium</taxon>
    </lineage>
</organism>
<accession>A0A9E5A1A3</accession>
<sequence length="182" mass="21180">MKIQLFNPFNSKRKIISFILSIFTVALILISVINPSMAANCEKDVSTIQNTLNEYTHNLKTNFKKHVSPSFNLFEESKEVKKISGILDEASKFKYVHGISSSYKLPMQGGDCWAMSDWLYNHIKKTGVDCRIIQYETSLANNHRSVQIKIDGKWVDLPYEMFNFDYRFVASYSKPKMFVYKY</sequence>
<dbReference type="RefSeq" id="WP_052376078.1">
    <property type="nucleotide sequence ID" value="NZ_JAPVER010000020.1"/>
</dbReference>
<reference evidence="1" key="1">
    <citation type="submission" date="2022-12" db="EMBL/GenBank/DDBJ databases">
        <title>Reclassification of two methanogenic archaea species isolated from the Kolyma lowland permafrost.</title>
        <authorList>
            <person name="Trubitsyn V.E."/>
            <person name="Rivkina E.M."/>
            <person name="Shcherbakova V.A."/>
        </authorList>
    </citation>
    <scope>NUCLEOTIDE SEQUENCE</scope>
    <source>
        <strain evidence="1">M2</strain>
        <strain evidence="2">MK4</strain>
    </source>
</reference>
<evidence type="ECO:0000313" key="1">
    <source>
        <dbReference type="EMBL" id="MCZ3366300.1"/>
    </source>
</evidence>
<dbReference type="EMBL" id="JAPVER010000020">
    <property type="protein sequence ID" value="MCZ3366300.1"/>
    <property type="molecule type" value="Genomic_DNA"/>
</dbReference>
<gene>
    <name evidence="2" type="ORF">O3H35_04120</name>
    <name evidence="1" type="ORF">O3H54_10455</name>
</gene>
<dbReference type="Proteomes" id="UP001074446">
    <property type="component" value="Unassembled WGS sequence"/>
</dbReference>
<protein>
    <recommendedName>
        <fullName evidence="4">Transglutaminase-like domain-containing protein</fullName>
    </recommendedName>
</protein>
<evidence type="ECO:0000313" key="3">
    <source>
        <dbReference type="Proteomes" id="UP001068021"/>
    </source>
</evidence>
<comment type="caution">
    <text evidence="1">The sequence shown here is derived from an EMBL/GenBank/DDBJ whole genome shotgun (WGS) entry which is preliminary data.</text>
</comment>
<dbReference type="AlphaFoldDB" id="A0A9E5A1A3"/>
<evidence type="ECO:0000313" key="2">
    <source>
        <dbReference type="EMBL" id="MCZ3371808.1"/>
    </source>
</evidence>
<evidence type="ECO:0008006" key="4">
    <source>
        <dbReference type="Google" id="ProtNLM"/>
    </source>
</evidence>
<keyword evidence="3" id="KW-1185">Reference proteome</keyword>
<proteinExistence type="predicted"/>
<dbReference type="Proteomes" id="UP001068021">
    <property type="component" value="Unassembled WGS sequence"/>
</dbReference>